<keyword evidence="6" id="KW-0804">Transcription</keyword>
<evidence type="ECO:0000313" key="10">
    <source>
        <dbReference type="EMBL" id="SHF64284.1"/>
    </source>
</evidence>
<dbReference type="InterPro" id="IPR031316">
    <property type="entry name" value="FlgM_C"/>
</dbReference>
<evidence type="ECO:0000256" key="4">
    <source>
        <dbReference type="ARBA" id="ARBA00022795"/>
    </source>
</evidence>
<protein>
    <recommendedName>
        <fullName evidence="2">Negative regulator of flagellin synthesis</fullName>
    </recommendedName>
    <alternativeName>
        <fullName evidence="8">Anti-sigma-28 factor</fullName>
    </alternativeName>
</protein>
<sequence>MDVKRLSAYVNSSNQAVEGSTFRSQEKPPVVTNKPDGLQVEDRVELSKEALEMAQAKKVVMDREEIRTERVDQLRQMVENGSYAVQADKIAAKMLDEIF</sequence>
<proteinExistence type="inferred from homology"/>
<organism evidence="10 11">
    <name type="scientific">Desulfacinum infernum DSM 9756</name>
    <dbReference type="NCBI Taxonomy" id="1121391"/>
    <lineage>
        <taxon>Bacteria</taxon>
        <taxon>Pseudomonadati</taxon>
        <taxon>Thermodesulfobacteriota</taxon>
        <taxon>Syntrophobacteria</taxon>
        <taxon>Syntrophobacterales</taxon>
        <taxon>Syntrophobacteraceae</taxon>
        <taxon>Desulfacinum</taxon>
    </lineage>
</organism>
<evidence type="ECO:0000256" key="8">
    <source>
        <dbReference type="ARBA" id="ARBA00030117"/>
    </source>
</evidence>
<accession>A0A1M5DBP8</accession>
<evidence type="ECO:0000256" key="7">
    <source>
        <dbReference type="ARBA" id="ARBA00024739"/>
    </source>
</evidence>
<evidence type="ECO:0000256" key="2">
    <source>
        <dbReference type="ARBA" id="ARBA00017823"/>
    </source>
</evidence>
<evidence type="ECO:0000313" key="11">
    <source>
        <dbReference type="Proteomes" id="UP000184076"/>
    </source>
</evidence>
<dbReference type="GO" id="GO:0044781">
    <property type="term" value="P:bacterial-type flagellum organization"/>
    <property type="evidence" value="ECO:0007669"/>
    <property type="project" value="UniProtKB-KW"/>
</dbReference>
<dbReference type="NCBIfam" id="TIGR03824">
    <property type="entry name" value="FlgM_jcvi"/>
    <property type="match status" value="1"/>
</dbReference>
<dbReference type="InterPro" id="IPR007412">
    <property type="entry name" value="FlgM"/>
</dbReference>
<keyword evidence="3" id="KW-0678">Repressor</keyword>
<dbReference type="InterPro" id="IPR035890">
    <property type="entry name" value="Anti-sigma-28_factor_FlgM_sf"/>
</dbReference>
<comment type="function">
    <text evidence="7">Responsible for the coupling of flagellin expression to flagellar assembly by preventing expression of the flagellin genes when a component of the middle class of proteins is defective. It negatively regulates flagellar genes by inhibiting the activity of FliA by directly binding to FliA.</text>
</comment>
<feature type="domain" description="Anti-sigma-28 factor FlgM C-terminal" evidence="9">
    <location>
        <begin position="42"/>
        <end position="96"/>
    </location>
</feature>
<keyword evidence="5" id="KW-0805">Transcription regulation</keyword>
<dbReference type="AlphaFoldDB" id="A0A1M5DBP8"/>
<reference evidence="11" key="1">
    <citation type="submission" date="2016-11" db="EMBL/GenBank/DDBJ databases">
        <authorList>
            <person name="Varghese N."/>
            <person name="Submissions S."/>
        </authorList>
    </citation>
    <scope>NUCLEOTIDE SEQUENCE [LARGE SCALE GENOMIC DNA]</scope>
    <source>
        <strain evidence="11">DSM 9756</strain>
    </source>
</reference>
<gene>
    <name evidence="10" type="ORF">SAMN02745206_02384</name>
</gene>
<name>A0A1M5DBP8_9BACT</name>
<evidence type="ECO:0000256" key="1">
    <source>
        <dbReference type="ARBA" id="ARBA00005322"/>
    </source>
</evidence>
<dbReference type="Proteomes" id="UP000184076">
    <property type="component" value="Unassembled WGS sequence"/>
</dbReference>
<keyword evidence="11" id="KW-1185">Reference proteome</keyword>
<dbReference type="GO" id="GO:0045892">
    <property type="term" value="P:negative regulation of DNA-templated transcription"/>
    <property type="evidence" value="ECO:0007669"/>
    <property type="project" value="InterPro"/>
</dbReference>
<keyword evidence="4" id="KW-1005">Bacterial flagellum biogenesis</keyword>
<dbReference type="EMBL" id="FQVB01000023">
    <property type="protein sequence ID" value="SHF64284.1"/>
    <property type="molecule type" value="Genomic_DNA"/>
</dbReference>
<comment type="similarity">
    <text evidence="1">Belongs to the FlgM family.</text>
</comment>
<dbReference type="Pfam" id="PF04316">
    <property type="entry name" value="FlgM"/>
    <property type="match status" value="1"/>
</dbReference>
<dbReference type="SUPFAM" id="SSF101498">
    <property type="entry name" value="Anti-sigma factor FlgM"/>
    <property type="match status" value="1"/>
</dbReference>
<evidence type="ECO:0000256" key="5">
    <source>
        <dbReference type="ARBA" id="ARBA00023015"/>
    </source>
</evidence>
<dbReference type="OrthoDB" id="9797114at2"/>
<evidence type="ECO:0000256" key="3">
    <source>
        <dbReference type="ARBA" id="ARBA00022491"/>
    </source>
</evidence>
<evidence type="ECO:0000256" key="6">
    <source>
        <dbReference type="ARBA" id="ARBA00023163"/>
    </source>
</evidence>
<evidence type="ECO:0000259" key="9">
    <source>
        <dbReference type="Pfam" id="PF04316"/>
    </source>
</evidence>
<dbReference type="RefSeq" id="WP_073039752.1">
    <property type="nucleotide sequence ID" value="NZ_FQVB01000023.1"/>
</dbReference>